<dbReference type="Pfam" id="PF03178">
    <property type="entry name" value="CPSF_A"/>
    <property type="match status" value="1"/>
</dbReference>
<dbReference type="AlphaFoldDB" id="A0A0D7A3F6"/>
<name>A0A0D7A3F6_9AGAR</name>
<organism evidence="6 7">
    <name type="scientific">Fistulina hepatica ATCC 64428</name>
    <dbReference type="NCBI Taxonomy" id="1128425"/>
    <lineage>
        <taxon>Eukaryota</taxon>
        <taxon>Fungi</taxon>
        <taxon>Dikarya</taxon>
        <taxon>Basidiomycota</taxon>
        <taxon>Agaricomycotina</taxon>
        <taxon>Agaricomycetes</taxon>
        <taxon>Agaricomycetidae</taxon>
        <taxon>Agaricales</taxon>
        <taxon>Fistulinaceae</taxon>
        <taxon>Fistulina</taxon>
    </lineage>
</organism>
<keyword evidence="2" id="KW-0539">Nucleus</keyword>
<dbReference type="Pfam" id="PF23726">
    <property type="entry name" value="Beta-prop_RSE1_2nd"/>
    <property type="match status" value="1"/>
</dbReference>
<dbReference type="EMBL" id="KN882047">
    <property type="protein sequence ID" value="KIY45562.1"/>
    <property type="molecule type" value="Genomic_DNA"/>
</dbReference>
<evidence type="ECO:0000256" key="1">
    <source>
        <dbReference type="ARBA" id="ARBA00004123"/>
    </source>
</evidence>
<proteinExistence type="predicted"/>
<evidence type="ECO:0000259" key="3">
    <source>
        <dbReference type="Pfam" id="PF03178"/>
    </source>
</evidence>
<dbReference type="Gene3D" id="2.130.10.10">
    <property type="entry name" value="YVTN repeat-like/Quinoprotein amine dehydrogenase"/>
    <property type="match status" value="3"/>
</dbReference>
<dbReference type="Proteomes" id="UP000054144">
    <property type="component" value="Unassembled WGS sequence"/>
</dbReference>
<dbReference type="PANTHER" id="PTHR10644">
    <property type="entry name" value="DNA REPAIR/RNA PROCESSING CPSF FAMILY"/>
    <property type="match status" value="1"/>
</dbReference>
<dbReference type="GO" id="GO:0003676">
    <property type="term" value="F:nucleic acid binding"/>
    <property type="evidence" value="ECO:0007669"/>
    <property type="project" value="InterPro"/>
</dbReference>
<dbReference type="InterPro" id="IPR050358">
    <property type="entry name" value="RSE1/DDB1/CFT1"/>
</dbReference>
<dbReference type="Pfam" id="PF10433">
    <property type="entry name" value="Beta-prop_RSE1_1st"/>
    <property type="match status" value="1"/>
</dbReference>
<dbReference type="InterPro" id="IPR015943">
    <property type="entry name" value="WD40/YVTN_repeat-like_dom_sf"/>
</dbReference>
<keyword evidence="7" id="KW-1185">Reference proteome</keyword>
<sequence length="1251" mass="135815">MKVIATFHPPSSVYASAKCRFAEDTDYLVVAKQNKLEVYSVQRHGLQHECSIDIYGRPLAVAAIPIPDTNLSNAVVLTDHPDLSLIFLRLERGKVVVDKLLDLRIPNQRPPEFLNTVCVHPTGTVSVVSCYTEKLKVIVLKDGRYSSDFDVSVREVHLLSMTFISSRMDYYTLALLHYHYGEEGGGIELVAHELNLPESEMDYDPSFSLTPTGLSRKQFPYPTEDIPIIAAIGPHTYEDDDDPSDRCGVLVLGGRRIVFYDFAGEEQEDVQRGKRKRLDVVSEAQKAKTKRERLSRRRKPRMGVEWPWGRVRAYCPLEIDSECPLPRVLVGDTHGRLAMLVVDTVKSTMTLLPLGTVSAPTTLTYLARQVVYVGSHTGDSLLVRVHSTLVSPEGALDIPVDVTTITPDALASAPEDNIDGTVVASTGSYVSELHVFKNIAPVLDAIVVDVDTRSQPEIVTCSGGSGTGALNVVRHGADFEMLAHAHGLPDFIGAWPLCDWFENSKHMHILVSTCEQTMLFKVADDTFACVDAEGCGFCTARTLAAANMRDPPQTAGKKNVYPNSAKAVQVTSRGVFLVEYEMGTGTYSPRGSWTSPPGPIVAACITPTQVVVACAGRSTGPYLVYLRLVGSSEDAVLEESINGPVGDAGDVEVSAICAMQPDATKDHARCFAVSFWGSQTIHIVAVNTDARGFQTIYKTGPLPSLARSLTFQCLSPADQGTSSFLFAGLTDGCLATYAWRRGDGKRESLEDPKMLTMGNTPLSLTQFTDASGRPTIFVSGDRPTIFSWAEGRLQNSPVMVQDIVAAASFETETFTSCLLLVRPAGLSIGRIRDLDKLHITTIPLGYDTPTSIVHDPTTRAFGVGAAHTTAVRVGDEEITSGKFTLYDDRTFSVLGHLDLEDREVVSSVQVLHYDIVGTPTSLFCLGVPNYSSMLVESSIQSRIVVASSSPTEPMENQDPETVTLSVRAVRKLVGEVKALAVIRDSLLAVAVDSAVKLFKIEVINPSTGELGLNQVADWNLTYMIDSLVSCGDYLLAADLFQSVVVLKVSSSANKSVISLVARDYKSLGLMSIGAASESDIVVGTSKDCLCSMKLTKVHGSSVVELTGRYHLGEMVTKIIPGQIIPSPDEVLKPKLIVFTVSGRISIIMNIAEEGDGGDDDDKEAIFMTSLERNMEHVLPGIGLAGHEGYRTQHSDVAARGFVDGDFVEQFLLYNDNDPIVKHIMSGRNQAEALGRSTESIRNILKTLQAVH</sequence>
<evidence type="ECO:0000259" key="4">
    <source>
        <dbReference type="Pfam" id="PF10433"/>
    </source>
</evidence>
<gene>
    <name evidence="6" type="ORF">FISHEDRAFT_76416</name>
</gene>
<evidence type="ECO:0000313" key="7">
    <source>
        <dbReference type="Proteomes" id="UP000054144"/>
    </source>
</evidence>
<feature type="domain" description="RSE1/DDB1/CPSF1 first beta-propeller" evidence="4">
    <location>
        <begin position="15"/>
        <end position="387"/>
    </location>
</feature>
<evidence type="ECO:0000256" key="2">
    <source>
        <dbReference type="ARBA" id="ARBA00023242"/>
    </source>
</evidence>
<dbReference type="OrthoDB" id="433457at2759"/>
<protein>
    <recommendedName>
        <fullName evidence="8">DNA damage-binding protein 1</fullName>
    </recommendedName>
</protein>
<dbReference type="Gene3D" id="1.10.150.910">
    <property type="match status" value="1"/>
</dbReference>
<comment type="subcellular location">
    <subcellularLocation>
        <location evidence="1">Nucleus</location>
    </subcellularLocation>
</comment>
<evidence type="ECO:0000313" key="6">
    <source>
        <dbReference type="EMBL" id="KIY45562.1"/>
    </source>
</evidence>
<dbReference type="InterPro" id="IPR058543">
    <property type="entry name" value="Beta-prop_RSE1/DDB1/CPSF1_2nd"/>
</dbReference>
<reference evidence="6 7" key="1">
    <citation type="journal article" date="2015" name="Fungal Genet. Biol.">
        <title>Evolution of novel wood decay mechanisms in Agaricales revealed by the genome sequences of Fistulina hepatica and Cylindrobasidium torrendii.</title>
        <authorList>
            <person name="Floudas D."/>
            <person name="Held B.W."/>
            <person name="Riley R."/>
            <person name="Nagy L.G."/>
            <person name="Koehler G."/>
            <person name="Ransdell A.S."/>
            <person name="Younus H."/>
            <person name="Chow J."/>
            <person name="Chiniquy J."/>
            <person name="Lipzen A."/>
            <person name="Tritt A."/>
            <person name="Sun H."/>
            <person name="Haridas S."/>
            <person name="LaButti K."/>
            <person name="Ohm R.A."/>
            <person name="Kues U."/>
            <person name="Blanchette R.A."/>
            <person name="Grigoriev I.V."/>
            <person name="Minto R.E."/>
            <person name="Hibbett D.S."/>
        </authorList>
    </citation>
    <scope>NUCLEOTIDE SEQUENCE [LARGE SCALE GENOMIC DNA]</scope>
    <source>
        <strain evidence="6 7">ATCC 64428</strain>
    </source>
</reference>
<accession>A0A0D7A3F6</accession>
<dbReference type="GO" id="GO:0005634">
    <property type="term" value="C:nucleus"/>
    <property type="evidence" value="ECO:0007669"/>
    <property type="project" value="UniProtKB-SubCell"/>
</dbReference>
<evidence type="ECO:0008006" key="8">
    <source>
        <dbReference type="Google" id="ProtNLM"/>
    </source>
</evidence>
<feature type="domain" description="RSE1/DDB1/CPSF1 second beta-propeller" evidence="5">
    <location>
        <begin position="492"/>
        <end position="830"/>
    </location>
</feature>
<dbReference type="InterPro" id="IPR018846">
    <property type="entry name" value="Beta-prop_RSE1/DDB1/CPSF1_1st"/>
</dbReference>
<evidence type="ECO:0000259" key="5">
    <source>
        <dbReference type="Pfam" id="PF23726"/>
    </source>
</evidence>
<dbReference type="InterPro" id="IPR004871">
    <property type="entry name" value="RSE1/DDB1/CPSF1_C"/>
</dbReference>
<feature type="domain" description="RSE1/DDB1/CPSF1 C-terminal" evidence="3">
    <location>
        <begin position="882"/>
        <end position="1211"/>
    </location>
</feature>